<name>A0A0T6AVJ6_9SCAR</name>
<dbReference type="SUPFAM" id="SSF57903">
    <property type="entry name" value="FYVE/PHD zinc finger"/>
    <property type="match status" value="1"/>
</dbReference>
<evidence type="ECO:0000256" key="1">
    <source>
        <dbReference type="SAM" id="Coils"/>
    </source>
</evidence>
<dbReference type="AlphaFoldDB" id="A0A0T6AVJ6"/>
<comment type="caution">
    <text evidence="2">The sequence shown here is derived from an EMBL/GenBank/DDBJ whole genome shotgun (WGS) entry which is preliminary data.</text>
</comment>
<organism evidence="2 3">
    <name type="scientific">Oryctes borbonicus</name>
    <dbReference type="NCBI Taxonomy" id="1629725"/>
    <lineage>
        <taxon>Eukaryota</taxon>
        <taxon>Metazoa</taxon>
        <taxon>Ecdysozoa</taxon>
        <taxon>Arthropoda</taxon>
        <taxon>Hexapoda</taxon>
        <taxon>Insecta</taxon>
        <taxon>Pterygota</taxon>
        <taxon>Neoptera</taxon>
        <taxon>Endopterygota</taxon>
        <taxon>Coleoptera</taxon>
        <taxon>Polyphaga</taxon>
        <taxon>Scarabaeiformia</taxon>
        <taxon>Scarabaeidae</taxon>
        <taxon>Dynastinae</taxon>
        <taxon>Oryctes</taxon>
    </lineage>
</organism>
<reference evidence="2 3" key="1">
    <citation type="submission" date="2015-09" db="EMBL/GenBank/DDBJ databases">
        <title>Draft genome of the scarab beetle Oryctes borbonicus.</title>
        <authorList>
            <person name="Meyer J.M."/>
            <person name="Markov G.V."/>
            <person name="Baskaran P."/>
            <person name="Herrmann M."/>
            <person name="Sommer R.J."/>
            <person name="Roedelsperger C."/>
        </authorList>
    </citation>
    <scope>NUCLEOTIDE SEQUENCE [LARGE SCALE GENOMIC DNA]</scope>
    <source>
        <strain evidence="2">OB123</strain>
        <tissue evidence="2">Whole animal</tissue>
    </source>
</reference>
<protein>
    <submittedName>
        <fullName evidence="2">Uncharacterized protein</fullName>
    </submittedName>
</protein>
<keyword evidence="1" id="KW-0175">Coiled coil</keyword>
<dbReference type="InterPro" id="IPR011011">
    <property type="entry name" value="Znf_FYVE_PHD"/>
</dbReference>
<dbReference type="EMBL" id="LJIG01022756">
    <property type="protein sequence ID" value="KRT78885.1"/>
    <property type="molecule type" value="Genomic_DNA"/>
</dbReference>
<keyword evidence="3" id="KW-1185">Reference proteome</keyword>
<dbReference type="OrthoDB" id="6780553at2759"/>
<gene>
    <name evidence="2" type="ORF">AMK59_8279</name>
</gene>
<evidence type="ECO:0000313" key="3">
    <source>
        <dbReference type="Proteomes" id="UP000051574"/>
    </source>
</evidence>
<evidence type="ECO:0000313" key="2">
    <source>
        <dbReference type="EMBL" id="KRT78885.1"/>
    </source>
</evidence>
<sequence length="154" mass="17853">MSVLPKSPYERAKKYNRFGKCSIDDLRREIRNEFKKRLKDYRNASVDEKRDSLEVSRIVQQGYKEIKASLLSDDEAVEFLDQNNLFSLLTDVQEEVLNEELQQRADDHEKEIEEEINAIVDNSISTCTICDKVIGTFESGIICEICVKHFDGEV</sequence>
<feature type="coiled-coil region" evidence="1">
    <location>
        <begin position="91"/>
        <end position="118"/>
    </location>
</feature>
<accession>A0A0T6AVJ6</accession>
<proteinExistence type="predicted"/>
<dbReference type="Proteomes" id="UP000051574">
    <property type="component" value="Unassembled WGS sequence"/>
</dbReference>